<reference evidence="2 3" key="1">
    <citation type="submission" date="2013-11" db="EMBL/GenBank/DDBJ databases">
        <title>Opisthorchis viverrini - life in the bile duct.</title>
        <authorList>
            <person name="Young N.D."/>
            <person name="Nagarajan N."/>
            <person name="Lin S.J."/>
            <person name="Korhonen P.K."/>
            <person name="Jex A.R."/>
            <person name="Hall R.S."/>
            <person name="Safavi-Hemami H."/>
            <person name="Kaewkong W."/>
            <person name="Bertrand D."/>
            <person name="Gao S."/>
            <person name="Seet Q."/>
            <person name="Wongkham S."/>
            <person name="Teh B.T."/>
            <person name="Wongkham C."/>
            <person name="Intapan P.M."/>
            <person name="Maleewong W."/>
            <person name="Yang X."/>
            <person name="Hu M."/>
            <person name="Wang Z."/>
            <person name="Hofmann A."/>
            <person name="Sternberg P.W."/>
            <person name="Tan P."/>
            <person name="Wang J."/>
            <person name="Gasser R.B."/>
        </authorList>
    </citation>
    <scope>NUCLEOTIDE SEQUENCE [LARGE SCALE GENOMIC DNA]</scope>
</reference>
<dbReference type="CTD" id="20314235"/>
<name>A0A075ADG3_OPIVI</name>
<dbReference type="GeneID" id="20314235"/>
<proteinExistence type="predicted"/>
<sequence length="126" mass="13949">MARRQHCSERSRSLLRSQSVHSASDADTLSTTNKANQTQTGSVLRHLNIQNIVVPSGEQHHKQEAQLGLRNTQPEVNKLIPFIGRVETSVLKHPDCQDTITLCSTEAGDVGSTRNNHSEPIMKDEV</sequence>
<dbReference type="KEGG" id="ovi:T265_00047"/>
<evidence type="ECO:0000313" key="3">
    <source>
        <dbReference type="Proteomes" id="UP000054324"/>
    </source>
</evidence>
<feature type="region of interest" description="Disordered" evidence="1">
    <location>
        <begin position="1"/>
        <end position="43"/>
    </location>
</feature>
<keyword evidence="3" id="KW-1185">Reference proteome</keyword>
<accession>A0A075ADG3</accession>
<evidence type="ECO:0000256" key="1">
    <source>
        <dbReference type="SAM" id="MobiDB-lite"/>
    </source>
</evidence>
<feature type="compositionally biased region" description="Basic and acidic residues" evidence="1">
    <location>
        <begin position="1"/>
        <end position="12"/>
    </location>
</feature>
<organism evidence="2 3">
    <name type="scientific">Opisthorchis viverrini</name>
    <name type="common">Southeast Asian liver fluke</name>
    <dbReference type="NCBI Taxonomy" id="6198"/>
    <lineage>
        <taxon>Eukaryota</taxon>
        <taxon>Metazoa</taxon>
        <taxon>Spiralia</taxon>
        <taxon>Lophotrochozoa</taxon>
        <taxon>Platyhelminthes</taxon>
        <taxon>Trematoda</taxon>
        <taxon>Digenea</taxon>
        <taxon>Opisthorchiida</taxon>
        <taxon>Opisthorchiata</taxon>
        <taxon>Opisthorchiidae</taxon>
        <taxon>Opisthorchis</taxon>
    </lineage>
</organism>
<dbReference type="AlphaFoldDB" id="A0A075ADG3"/>
<gene>
    <name evidence="2" type="ORF">T265_00047</name>
</gene>
<protein>
    <submittedName>
        <fullName evidence="2">Uncharacterized protein</fullName>
    </submittedName>
</protein>
<dbReference type="Proteomes" id="UP000054324">
    <property type="component" value="Unassembled WGS sequence"/>
</dbReference>
<evidence type="ECO:0000313" key="2">
    <source>
        <dbReference type="EMBL" id="KER34180.1"/>
    </source>
</evidence>
<dbReference type="EMBL" id="KL596619">
    <property type="protein sequence ID" value="KER34180.1"/>
    <property type="molecule type" value="Genomic_DNA"/>
</dbReference>
<dbReference type="RefSeq" id="XP_009161968.1">
    <property type="nucleotide sequence ID" value="XM_009163704.1"/>
</dbReference>
<feature type="compositionally biased region" description="Polar residues" evidence="1">
    <location>
        <begin position="18"/>
        <end position="43"/>
    </location>
</feature>